<dbReference type="SUPFAM" id="SSF51161">
    <property type="entry name" value="Trimeric LpxA-like enzymes"/>
    <property type="match status" value="2"/>
</dbReference>
<dbReference type="STRING" id="52131.GA0061100_11390"/>
<evidence type="ECO:0000313" key="2">
    <source>
        <dbReference type="Proteomes" id="UP000186228"/>
    </source>
</evidence>
<dbReference type="Gene3D" id="2.160.10.10">
    <property type="entry name" value="Hexapeptide repeat proteins"/>
    <property type="match status" value="2"/>
</dbReference>
<dbReference type="EMBL" id="FMAC01000013">
    <property type="protein sequence ID" value="SCB36485.1"/>
    <property type="molecule type" value="Genomic_DNA"/>
</dbReference>
<reference evidence="2" key="1">
    <citation type="submission" date="2016-08" db="EMBL/GenBank/DDBJ databases">
        <authorList>
            <person name="Varghese N."/>
            <person name="Submissions Spin"/>
        </authorList>
    </citation>
    <scope>NUCLEOTIDE SEQUENCE [LARGE SCALE GENOMIC DNA]</scope>
    <source>
        <strain evidence="2">CCBAU 57015</strain>
    </source>
</reference>
<dbReference type="Proteomes" id="UP000186228">
    <property type="component" value="Unassembled WGS sequence"/>
</dbReference>
<sequence length="348" mass="37215">MPENYANSVHGLILPFDGVWPQFGDGAVVHACASVLGKVTSGREMTVCERGVIRADGHYVRIGDDFFLGTRGTVHIAHDLYPTHIGDRVTAGCNSVIHACTVGSDCVFEDNVVILDGSTVGSGVMIEKDSIVFPRSVLEDGLLYAGMPAKPVRPIEKAELAERAASLRSAGKAAGVSREKVRQEQRADSPFLAQTADVHAPVDMAPNSSIFFGCRLTVTSGRIDIGRNSNIQDNTIIDAGDALVRIGEGTTFGHNVTTEACTVGKNALIGIGSRLAMGTVVEDDVMLAAGSHTLPGQHLESGWLWAGRPSRPLSRLHPERRGAMRSIIDHYCRYAQAYGQAQRIAEEA</sequence>
<organism evidence="1 2">
    <name type="scientific">Rhizobium hainanense</name>
    <dbReference type="NCBI Taxonomy" id="52131"/>
    <lineage>
        <taxon>Bacteria</taxon>
        <taxon>Pseudomonadati</taxon>
        <taxon>Pseudomonadota</taxon>
        <taxon>Alphaproteobacteria</taxon>
        <taxon>Hyphomicrobiales</taxon>
        <taxon>Rhizobiaceae</taxon>
        <taxon>Rhizobium/Agrobacterium group</taxon>
        <taxon>Rhizobium</taxon>
    </lineage>
</organism>
<name>A0A1C3W9E2_9HYPH</name>
<dbReference type="GO" id="GO:0016740">
    <property type="term" value="F:transferase activity"/>
    <property type="evidence" value="ECO:0007669"/>
    <property type="project" value="UniProtKB-KW"/>
</dbReference>
<dbReference type="RefSeq" id="WP_075856308.1">
    <property type="nucleotide sequence ID" value="NZ_FMAC01000013.1"/>
</dbReference>
<protein>
    <submittedName>
        <fullName evidence="1">Carbonic anhydrase or acetyltransferase, isoleucine patch superfamily</fullName>
    </submittedName>
</protein>
<dbReference type="InterPro" id="IPR001451">
    <property type="entry name" value="Hexapep"/>
</dbReference>
<keyword evidence="1" id="KW-0808">Transferase</keyword>
<proteinExistence type="predicted"/>
<accession>A0A1C3W9E2</accession>
<evidence type="ECO:0000313" key="1">
    <source>
        <dbReference type="EMBL" id="SCB36485.1"/>
    </source>
</evidence>
<gene>
    <name evidence="1" type="ORF">GA0061100_11390</name>
</gene>
<dbReference type="PANTHER" id="PTHR13061:SF29">
    <property type="entry name" value="GAMMA CARBONIC ANHYDRASE-LIKE 1, MITOCHONDRIAL-RELATED"/>
    <property type="match status" value="1"/>
</dbReference>
<dbReference type="CDD" id="cd04645">
    <property type="entry name" value="LbH_gamma_CA_like"/>
    <property type="match status" value="2"/>
</dbReference>
<dbReference type="Pfam" id="PF14602">
    <property type="entry name" value="Hexapep_2"/>
    <property type="match status" value="2"/>
</dbReference>
<dbReference type="OrthoDB" id="9803036at2"/>
<dbReference type="InterPro" id="IPR011004">
    <property type="entry name" value="Trimer_LpxA-like_sf"/>
</dbReference>
<dbReference type="PANTHER" id="PTHR13061">
    <property type="entry name" value="DYNACTIN SUBUNIT P25"/>
    <property type="match status" value="1"/>
</dbReference>
<dbReference type="InterPro" id="IPR050484">
    <property type="entry name" value="Transf_Hexapept/Carb_Anhydrase"/>
</dbReference>
<keyword evidence="2" id="KW-1185">Reference proteome</keyword>
<dbReference type="InterPro" id="IPR047324">
    <property type="entry name" value="LbH_gamma_CA-like"/>
</dbReference>
<dbReference type="AlphaFoldDB" id="A0A1C3W9E2"/>